<dbReference type="HAMAP" id="MF_00337">
    <property type="entry name" value="Exonuc_7_S"/>
    <property type="match status" value="1"/>
</dbReference>
<keyword evidence="9" id="KW-1185">Reference proteome</keyword>
<dbReference type="SUPFAM" id="SSF116842">
    <property type="entry name" value="XseB-like"/>
    <property type="match status" value="1"/>
</dbReference>
<dbReference type="NCBIfam" id="TIGR01280">
    <property type="entry name" value="xseB"/>
    <property type="match status" value="1"/>
</dbReference>
<dbReference type="InterPro" id="IPR037004">
    <property type="entry name" value="Exonuc_VII_ssu_sf"/>
</dbReference>
<evidence type="ECO:0000256" key="5">
    <source>
        <dbReference type="ARBA" id="ARBA00022839"/>
    </source>
</evidence>
<evidence type="ECO:0000256" key="4">
    <source>
        <dbReference type="ARBA" id="ARBA00022801"/>
    </source>
</evidence>
<evidence type="ECO:0000256" key="7">
    <source>
        <dbReference type="SAM" id="MobiDB-lite"/>
    </source>
</evidence>
<proteinExistence type="inferred from homology"/>
<dbReference type="PANTHER" id="PTHR34137:SF1">
    <property type="entry name" value="EXODEOXYRIBONUCLEASE 7 SMALL SUBUNIT"/>
    <property type="match status" value="1"/>
</dbReference>
<dbReference type="GO" id="GO:0009318">
    <property type="term" value="C:exodeoxyribonuclease VII complex"/>
    <property type="evidence" value="ECO:0007669"/>
    <property type="project" value="UniProtKB-UniRule"/>
</dbReference>
<evidence type="ECO:0000313" key="8">
    <source>
        <dbReference type="EMBL" id="AUB83594.1"/>
    </source>
</evidence>
<comment type="subcellular location">
    <subcellularLocation>
        <location evidence="6">Cytoplasm</location>
    </subcellularLocation>
</comment>
<feature type="region of interest" description="Disordered" evidence="7">
    <location>
        <begin position="68"/>
        <end position="90"/>
    </location>
</feature>
<organism evidence="8 9">
    <name type="scientific">Candidatus Thiodictyon syntrophicum</name>
    <dbReference type="NCBI Taxonomy" id="1166950"/>
    <lineage>
        <taxon>Bacteria</taxon>
        <taxon>Pseudomonadati</taxon>
        <taxon>Pseudomonadota</taxon>
        <taxon>Gammaproteobacteria</taxon>
        <taxon>Chromatiales</taxon>
        <taxon>Chromatiaceae</taxon>
        <taxon>Thiodictyon</taxon>
    </lineage>
</organism>
<comment type="function">
    <text evidence="6">Bidirectionally degrades single-stranded DNA into large acid-insoluble oligonucleotides, which are then degraded further into small acid-soluble oligonucleotides.</text>
</comment>
<dbReference type="KEGG" id="tsy:THSYN_23360"/>
<evidence type="ECO:0000256" key="6">
    <source>
        <dbReference type="HAMAP-Rule" id="MF_00337"/>
    </source>
</evidence>
<accession>A0A2K8UDC7</accession>
<dbReference type="GO" id="GO:0005829">
    <property type="term" value="C:cytosol"/>
    <property type="evidence" value="ECO:0007669"/>
    <property type="project" value="TreeGrafter"/>
</dbReference>
<dbReference type="OrthoDB" id="9801128at2"/>
<dbReference type="GO" id="GO:0008855">
    <property type="term" value="F:exodeoxyribonuclease VII activity"/>
    <property type="evidence" value="ECO:0007669"/>
    <property type="project" value="UniProtKB-UniRule"/>
</dbReference>
<keyword evidence="3 6" id="KW-0540">Nuclease</keyword>
<keyword evidence="5 6" id="KW-0269">Exonuclease</keyword>
<keyword evidence="2 6" id="KW-0963">Cytoplasm</keyword>
<dbReference type="EMBL" id="CP020370">
    <property type="protein sequence ID" value="AUB83594.1"/>
    <property type="molecule type" value="Genomic_DNA"/>
</dbReference>
<protein>
    <recommendedName>
        <fullName evidence="6">Exodeoxyribonuclease 7 small subunit</fullName>
        <ecNumber evidence="6">3.1.11.6</ecNumber>
    </recommendedName>
    <alternativeName>
        <fullName evidence="6">Exodeoxyribonuclease VII small subunit</fullName>
        <shortName evidence="6">Exonuclease VII small subunit</shortName>
    </alternativeName>
</protein>
<dbReference type="Gene3D" id="1.10.287.1040">
    <property type="entry name" value="Exonuclease VII, small subunit"/>
    <property type="match status" value="1"/>
</dbReference>
<dbReference type="PANTHER" id="PTHR34137">
    <property type="entry name" value="EXODEOXYRIBONUCLEASE 7 SMALL SUBUNIT"/>
    <property type="match status" value="1"/>
</dbReference>
<evidence type="ECO:0000256" key="3">
    <source>
        <dbReference type="ARBA" id="ARBA00022722"/>
    </source>
</evidence>
<dbReference type="NCBIfam" id="NF002140">
    <property type="entry name" value="PRK00977.1-4"/>
    <property type="match status" value="1"/>
</dbReference>
<dbReference type="AlphaFoldDB" id="A0A2K8UDC7"/>
<dbReference type="RefSeq" id="WP_100921279.1">
    <property type="nucleotide sequence ID" value="NZ_CP020370.1"/>
</dbReference>
<keyword evidence="4 6" id="KW-0378">Hydrolase</keyword>
<dbReference type="EC" id="3.1.11.6" evidence="6"/>
<evidence type="ECO:0000313" key="9">
    <source>
        <dbReference type="Proteomes" id="UP000232638"/>
    </source>
</evidence>
<evidence type="ECO:0000256" key="2">
    <source>
        <dbReference type="ARBA" id="ARBA00022490"/>
    </source>
</evidence>
<dbReference type="GO" id="GO:0006308">
    <property type="term" value="P:DNA catabolic process"/>
    <property type="evidence" value="ECO:0007669"/>
    <property type="project" value="UniProtKB-UniRule"/>
</dbReference>
<comment type="similarity">
    <text evidence="1 6">Belongs to the XseB family.</text>
</comment>
<reference evidence="8 9" key="1">
    <citation type="submission" date="2017-03" db="EMBL/GenBank/DDBJ databases">
        <title>Complete genome sequence of Candidatus 'Thiodictyon syntrophicum' sp. nov. strain Cad16T, a photolithoautotroph purple sulfur bacterium isolated from an alpine meromictic lake.</title>
        <authorList>
            <person name="Luedin S.M."/>
            <person name="Pothier J.F."/>
            <person name="Danza F."/>
            <person name="Storelli N."/>
            <person name="Wittwer M."/>
            <person name="Tonolla M."/>
        </authorList>
    </citation>
    <scope>NUCLEOTIDE SEQUENCE [LARGE SCALE GENOMIC DNA]</scope>
    <source>
        <strain evidence="8 9">Cad16T</strain>
    </source>
</reference>
<gene>
    <name evidence="6" type="primary">xseB</name>
    <name evidence="8" type="ORF">THSYN_23360</name>
</gene>
<name>A0A2K8UDC7_9GAMM</name>
<dbReference type="Pfam" id="PF02609">
    <property type="entry name" value="Exonuc_VII_S"/>
    <property type="match status" value="1"/>
</dbReference>
<evidence type="ECO:0000256" key="1">
    <source>
        <dbReference type="ARBA" id="ARBA00009998"/>
    </source>
</evidence>
<sequence>MKKVAEPSPPPFEQSLGELEAIVAALEKGDLTLEASLTAFERGVTLTRACRAALEGAEQRVRILTEGRPDAVPEPFTTPKAPVTAPLDHP</sequence>
<dbReference type="Proteomes" id="UP000232638">
    <property type="component" value="Chromosome"/>
</dbReference>
<comment type="subunit">
    <text evidence="6">Heterooligomer composed of large and small subunits.</text>
</comment>
<dbReference type="InterPro" id="IPR003761">
    <property type="entry name" value="Exonuc_VII_S"/>
</dbReference>
<comment type="catalytic activity">
    <reaction evidence="6">
        <text>Exonucleolytic cleavage in either 5'- to 3'- or 3'- to 5'-direction to yield nucleoside 5'-phosphates.</text>
        <dbReference type="EC" id="3.1.11.6"/>
    </reaction>
</comment>